<dbReference type="STRING" id="237069.SAMN05216498_1975"/>
<evidence type="ECO:0000313" key="3">
    <source>
        <dbReference type="Proteomes" id="UP000199334"/>
    </source>
</evidence>
<keyword evidence="3" id="KW-1185">Reference proteome</keyword>
<dbReference type="Gene3D" id="1.20.1260.10">
    <property type="match status" value="1"/>
</dbReference>
<evidence type="ECO:0008006" key="4">
    <source>
        <dbReference type="Google" id="ProtNLM"/>
    </source>
</evidence>
<evidence type="ECO:0000256" key="1">
    <source>
        <dbReference type="SAM" id="MobiDB-lite"/>
    </source>
</evidence>
<gene>
    <name evidence="2" type="ORF">SAMN05216498_1975</name>
</gene>
<proteinExistence type="predicted"/>
<dbReference type="InterPro" id="IPR021617">
    <property type="entry name" value="DUF3231"/>
</dbReference>
<sequence>MGILSGNPKKQPLHYGEVYSMWSYLLVVKGDYAKLQTFSNHTGDRDLKKLLEEMTQASKKEIEELEEVLKDNGVGVPPAPPEKPYADLEDIPAGAKLSDPEISATASLMLGEGLVTCSTIISQCTREDLAMLFGQYHMNKAQVAAKALRLNKEKGWLVVPPMHTKVPNQES</sequence>
<dbReference type="InterPro" id="IPR012347">
    <property type="entry name" value="Ferritin-like"/>
</dbReference>
<dbReference type="OrthoDB" id="1934429at2"/>
<protein>
    <recommendedName>
        <fullName evidence="4">DUF3231 family protein</fullName>
    </recommendedName>
</protein>
<dbReference type="Proteomes" id="UP000199334">
    <property type="component" value="Unassembled WGS sequence"/>
</dbReference>
<organism evidence="2 3">
    <name type="scientific">Tenuibacillus multivorans</name>
    <dbReference type="NCBI Taxonomy" id="237069"/>
    <lineage>
        <taxon>Bacteria</taxon>
        <taxon>Bacillati</taxon>
        <taxon>Bacillota</taxon>
        <taxon>Bacilli</taxon>
        <taxon>Bacillales</taxon>
        <taxon>Bacillaceae</taxon>
        <taxon>Tenuibacillus</taxon>
    </lineage>
</organism>
<dbReference type="EMBL" id="FNIG01000004">
    <property type="protein sequence ID" value="SDN33907.1"/>
    <property type="molecule type" value="Genomic_DNA"/>
</dbReference>
<feature type="region of interest" description="Disordered" evidence="1">
    <location>
        <begin position="69"/>
        <end position="88"/>
    </location>
</feature>
<dbReference type="RefSeq" id="WP_093856437.1">
    <property type="nucleotide sequence ID" value="NZ_BJVZ01000021.1"/>
</dbReference>
<dbReference type="AlphaFoldDB" id="A0A1H0AKD7"/>
<evidence type="ECO:0000313" key="2">
    <source>
        <dbReference type="EMBL" id="SDN33907.1"/>
    </source>
</evidence>
<name>A0A1H0AKD7_9BACI</name>
<reference evidence="2 3" key="1">
    <citation type="submission" date="2016-10" db="EMBL/GenBank/DDBJ databases">
        <authorList>
            <person name="de Groot N.N."/>
        </authorList>
    </citation>
    <scope>NUCLEOTIDE SEQUENCE [LARGE SCALE GENOMIC DNA]</scope>
    <source>
        <strain evidence="2 3">CGMCC 1.3442</strain>
    </source>
</reference>
<accession>A0A1H0AKD7</accession>
<dbReference type="Pfam" id="PF11553">
    <property type="entry name" value="DUF3231"/>
    <property type="match status" value="1"/>
</dbReference>